<comment type="subcellular location">
    <subcellularLocation>
        <location evidence="1">Membrane</location>
        <topology evidence="1">Multi-pass membrane protein</topology>
    </subcellularLocation>
</comment>
<organism evidence="8 9">
    <name type="scientific">Natrinema hispanicum</name>
    <dbReference type="NCBI Taxonomy" id="392421"/>
    <lineage>
        <taxon>Archaea</taxon>
        <taxon>Methanobacteriati</taxon>
        <taxon>Methanobacteriota</taxon>
        <taxon>Stenosarchaea group</taxon>
        <taxon>Halobacteria</taxon>
        <taxon>Halobacteriales</taxon>
        <taxon>Natrialbaceae</taxon>
        <taxon>Natrinema</taxon>
    </lineage>
</organism>
<dbReference type="PANTHER" id="PTHR21716:SF4">
    <property type="entry name" value="TRANSMEMBRANE PROTEIN 245"/>
    <property type="match status" value="1"/>
</dbReference>
<feature type="region of interest" description="Disordered" evidence="6">
    <location>
        <begin position="408"/>
        <end position="437"/>
    </location>
</feature>
<evidence type="ECO:0000313" key="8">
    <source>
        <dbReference type="EMBL" id="RZV11979.1"/>
    </source>
</evidence>
<feature type="transmembrane region" description="Helical" evidence="7">
    <location>
        <begin position="105"/>
        <end position="123"/>
    </location>
</feature>
<gene>
    <name evidence="8" type="ORF">BDK88_0869</name>
</gene>
<sequence>MSSTVAGLNGDLGPDSHRLPVNADPKPVDYFHAVIYHAPSKNDTLCNPVRLPDKDFNPPVRVPSVTDLANGATGSSHQRRYVLAGLVVVLGVVTGGILLEVLGTILLALTVAYVLVPVQRWFVRRGLTEWTGALAATLVGFGVTLAVSTPLVVALYFRLEDVVDTLAALPRELSVSAVGMTYAIETGQIQAAALEFVQGAATSFALALPVLAIKFALFVVLLFGLLLKGDAAGRAAIAPVPYEYRDVVYALARRTRETLYAIYVLQVATSIATFAAAYPLFWVLGYEAALTLAIAAAVLQFVPIIGPSMLVVPIALYHVAVGDLVAAALLGTLGLVLIAWLPDVAVRPRLARRSAGLPGSLYFVGFTGGLFTLGAIGVVVGPLLVAVFVEAVDLLADEVNGDATFTDLVEDDHEDPASDPDETETTFEEPDSKAADD</sequence>
<comment type="caution">
    <text evidence="8">The sequence shown here is derived from an EMBL/GenBank/DDBJ whole genome shotgun (WGS) entry which is preliminary data.</text>
</comment>
<comment type="similarity">
    <text evidence="2">Belongs to the autoinducer-2 exporter (AI-2E) (TC 2.A.86) family.</text>
</comment>
<evidence type="ECO:0000256" key="6">
    <source>
        <dbReference type="SAM" id="MobiDB-lite"/>
    </source>
</evidence>
<dbReference type="GO" id="GO:0016020">
    <property type="term" value="C:membrane"/>
    <property type="evidence" value="ECO:0007669"/>
    <property type="project" value="UniProtKB-SubCell"/>
</dbReference>
<keyword evidence="3 7" id="KW-0812">Transmembrane</keyword>
<evidence type="ECO:0000256" key="1">
    <source>
        <dbReference type="ARBA" id="ARBA00004141"/>
    </source>
</evidence>
<feature type="transmembrane region" description="Helical" evidence="7">
    <location>
        <begin position="319"/>
        <end position="341"/>
    </location>
</feature>
<keyword evidence="5 7" id="KW-0472">Membrane</keyword>
<dbReference type="AlphaFoldDB" id="A0A482YG65"/>
<proteinExistence type="inferred from homology"/>
<dbReference type="InterPro" id="IPR002549">
    <property type="entry name" value="AI-2E-like"/>
</dbReference>
<accession>A0A482YG65</accession>
<reference evidence="8 9" key="1">
    <citation type="submission" date="2019-02" db="EMBL/GenBank/DDBJ databases">
        <title>Genomic Encyclopedia of Archaeal and Bacterial Type Strains, Phase II (KMG-II): from individual species to whole genera.</title>
        <authorList>
            <person name="Goeker M."/>
        </authorList>
    </citation>
    <scope>NUCLEOTIDE SEQUENCE [LARGE SCALE GENOMIC DNA]</scope>
    <source>
        <strain evidence="8 9">DSM 18328</strain>
    </source>
</reference>
<feature type="transmembrane region" description="Helical" evidence="7">
    <location>
        <begin position="135"/>
        <end position="157"/>
    </location>
</feature>
<dbReference type="Pfam" id="PF01594">
    <property type="entry name" value="AI-2E_transport"/>
    <property type="match status" value="1"/>
</dbReference>
<dbReference type="PANTHER" id="PTHR21716">
    <property type="entry name" value="TRANSMEMBRANE PROTEIN"/>
    <property type="match status" value="1"/>
</dbReference>
<dbReference type="EMBL" id="SHMP01000003">
    <property type="protein sequence ID" value="RZV11979.1"/>
    <property type="molecule type" value="Genomic_DNA"/>
</dbReference>
<dbReference type="Proteomes" id="UP000291097">
    <property type="component" value="Unassembled WGS sequence"/>
</dbReference>
<keyword evidence="4 7" id="KW-1133">Transmembrane helix</keyword>
<protein>
    <submittedName>
        <fullName evidence="8">Putative PurR-regulated permease PerM</fullName>
    </submittedName>
</protein>
<feature type="compositionally biased region" description="Acidic residues" evidence="6">
    <location>
        <begin position="408"/>
        <end position="429"/>
    </location>
</feature>
<feature type="transmembrane region" description="Helical" evidence="7">
    <location>
        <begin position="361"/>
        <end position="389"/>
    </location>
</feature>
<evidence type="ECO:0000256" key="5">
    <source>
        <dbReference type="ARBA" id="ARBA00023136"/>
    </source>
</evidence>
<name>A0A482YG65_9EURY</name>
<feature type="transmembrane region" description="Helical" evidence="7">
    <location>
        <begin position="260"/>
        <end position="282"/>
    </location>
</feature>
<evidence type="ECO:0000256" key="4">
    <source>
        <dbReference type="ARBA" id="ARBA00022989"/>
    </source>
</evidence>
<evidence type="ECO:0000313" key="9">
    <source>
        <dbReference type="Proteomes" id="UP000291097"/>
    </source>
</evidence>
<feature type="transmembrane region" description="Helical" evidence="7">
    <location>
        <begin position="204"/>
        <end position="227"/>
    </location>
</feature>
<feature type="transmembrane region" description="Helical" evidence="7">
    <location>
        <begin position="81"/>
        <end position="99"/>
    </location>
</feature>
<evidence type="ECO:0000256" key="7">
    <source>
        <dbReference type="SAM" id="Phobius"/>
    </source>
</evidence>
<evidence type="ECO:0000256" key="3">
    <source>
        <dbReference type="ARBA" id="ARBA00022692"/>
    </source>
</evidence>
<feature type="transmembrane region" description="Helical" evidence="7">
    <location>
        <begin position="288"/>
        <end position="312"/>
    </location>
</feature>
<evidence type="ECO:0000256" key="2">
    <source>
        <dbReference type="ARBA" id="ARBA00009773"/>
    </source>
</evidence>